<dbReference type="Gene3D" id="3.40.50.300">
    <property type="entry name" value="P-loop containing nucleotide triphosphate hydrolases"/>
    <property type="match status" value="2"/>
</dbReference>
<keyword evidence="5" id="KW-1185">Reference proteome</keyword>
<name>A0A2G3EDN0_9FIRM</name>
<dbReference type="EMBL" id="PDYH01000004">
    <property type="protein sequence ID" value="PHU41340.1"/>
    <property type="molecule type" value="Genomic_DNA"/>
</dbReference>
<evidence type="ECO:0000256" key="1">
    <source>
        <dbReference type="SAM" id="Coils"/>
    </source>
</evidence>
<dbReference type="PANTHER" id="PTHR11070">
    <property type="entry name" value="UVRD / RECB / PCRA DNA HELICASE FAMILY MEMBER"/>
    <property type="match status" value="1"/>
</dbReference>
<evidence type="ECO:0000259" key="2">
    <source>
        <dbReference type="Pfam" id="PF02562"/>
    </source>
</evidence>
<proteinExistence type="predicted"/>
<protein>
    <submittedName>
        <fullName evidence="4">Uncharacterized protein</fullName>
    </submittedName>
</protein>
<keyword evidence="1" id="KW-0175">Coiled coil</keyword>
<dbReference type="Proteomes" id="UP000224317">
    <property type="component" value="Unassembled WGS sequence"/>
</dbReference>
<comment type="caution">
    <text evidence="4">The sequence shown here is derived from an EMBL/GenBank/DDBJ whole genome shotgun (WGS) entry which is preliminary data.</text>
</comment>
<dbReference type="InterPro" id="IPR027785">
    <property type="entry name" value="UvrD-like_helicase_C"/>
</dbReference>
<feature type="coiled-coil region" evidence="1">
    <location>
        <begin position="458"/>
        <end position="485"/>
    </location>
</feature>
<dbReference type="PANTHER" id="PTHR11070:SF2">
    <property type="entry name" value="ATP-DEPENDENT DNA HELICASE SRS2"/>
    <property type="match status" value="1"/>
</dbReference>
<organism evidence="4 5">
    <name type="scientific">Pseudobutyrivibrio ruminis</name>
    <dbReference type="NCBI Taxonomy" id="46206"/>
    <lineage>
        <taxon>Bacteria</taxon>
        <taxon>Bacillati</taxon>
        <taxon>Bacillota</taxon>
        <taxon>Clostridia</taxon>
        <taxon>Lachnospirales</taxon>
        <taxon>Lachnospiraceae</taxon>
        <taxon>Pseudobutyrivibrio</taxon>
    </lineage>
</organism>
<evidence type="ECO:0000259" key="3">
    <source>
        <dbReference type="Pfam" id="PF13538"/>
    </source>
</evidence>
<dbReference type="Pfam" id="PF02562">
    <property type="entry name" value="PhoH"/>
    <property type="match status" value="1"/>
</dbReference>
<evidence type="ECO:0000313" key="4">
    <source>
        <dbReference type="EMBL" id="PHU41340.1"/>
    </source>
</evidence>
<sequence length="581" mass="66082">MARMIPSVISPETKSGAEKKIFKWFENAPSTEDWVVFHSLGIAHHQTLIEGEVDFLVVAPKLGIFALEVKGGRVKRKDGMWTFTNRANQVTTKSRGPFEQASEAIFSIMDAIKEKADAAHYNVSNLHFGFGVMVPDIEYGTMGIDEEPWQVFDCNDGDNVRDFIIRLAEGSKKKYEETYGKLNPSKLPTTQDAKYLISILRSDFDKVLAIKARINNAEQELIELTEKQYKCLDQIEENRRGIVYGPAGTGKTLLAIEQAKKSVANGKRVALICFNSSIGTWFETYFNELAKEYKPAYVGTFHSLLMHVMNLAGEKMIVPSDENSKKDFYEEILPSKALEVLIENPLLEFDEIVIDEAQDLIREKYIDVMDLLLKKGFEHGYWKFFGDFSRQAIYADGIDGHQMLEQMEDRTSFIRYKLTENCRNTKQICDDIQTITGYEAPKDLWTKVEGLPVDHKTCSTEDEQLEKLESLLAELQEKNIEKGKITILSPKTRDNSVVSRVEGVKIRDYDFKSSDNITFSTIQSFKGLENSVVILTDVNSYNAVNLMYVALSRARTALYILETKGAHSEYSELLKRRLLNG</sequence>
<dbReference type="InterPro" id="IPR003714">
    <property type="entry name" value="PhoH"/>
</dbReference>
<feature type="domain" description="PhoH-like protein" evidence="2">
    <location>
        <begin position="224"/>
        <end position="325"/>
    </location>
</feature>
<dbReference type="Pfam" id="PF13538">
    <property type="entry name" value="UvrD_C_2"/>
    <property type="match status" value="1"/>
</dbReference>
<dbReference type="AlphaFoldDB" id="A0A2G3EDN0"/>
<dbReference type="GO" id="GO:0003677">
    <property type="term" value="F:DNA binding"/>
    <property type="evidence" value="ECO:0007669"/>
    <property type="project" value="InterPro"/>
</dbReference>
<dbReference type="GO" id="GO:0005524">
    <property type="term" value="F:ATP binding"/>
    <property type="evidence" value="ECO:0007669"/>
    <property type="project" value="InterPro"/>
</dbReference>
<gene>
    <name evidence="4" type="ORF">CSX00_01340</name>
</gene>
<accession>A0A2G3EDN0</accession>
<reference evidence="4" key="1">
    <citation type="submission" date="2017-10" db="EMBL/GenBank/DDBJ databases">
        <title>Resolving the taxonomy of Roseburia spp., Eubacterium rectale and Agathobacter spp. through phylogenomic analysis.</title>
        <authorList>
            <person name="Sheridan P.O."/>
            <person name="Walker A.W."/>
            <person name="Duncan S.H."/>
            <person name="Scott K.P."/>
            <person name="Toole P.W.O."/>
            <person name="Luis P."/>
            <person name="Flint H.J."/>
        </authorList>
    </citation>
    <scope>NUCLEOTIDE SEQUENCE [LARGE SCALE GENOMIC DNA]</scope>
    <source>
        <strain evidence="4">JK10</strain>
    </source>
</reference>
<dbReference type="InterPro" id="IPR027417">
    <property type="entry name" value="P-loop_NTPase"/>
</dbReference>
<feature type="domain" description="UvrD-like helicase C-terminal" evidence="3">
    <location>
        <begin position="517"/>
        <end position="560"/>
    </location>
</feature>
<dbReference type="GO" id="GO:0043138">
    <property type="term" value="F:3'-5' DNA helicase activity"/>
    <property type="evidence" value="ECO:0007669"/>
    <property type="project" value="TreeGrafter"/>
</dbReference>
<dbReference type="RefSeq" id="WP_099412595.1">
    <property type="nucleotide sequence ID" value="NZ_PDYH01000004.1"/>
</dbReference>
<dbReference type="InterPro" id="IPR000212">
    <property type="entry name" value="DNA_helicase_UvrD/REP"/>
</dbReference>
<evidence type="ECO:0000313" key="5">
    <source>
        <dbReference type="Proteomes" id="UP000224317"/>
    </source>
</evidence>
<dbReference type="SUPFAM" id="SSF52540">
    <property type="entry name" value="P-loop containing nucleoside triphosphate hydrolases"/>
    <property type="match status" value="1"/>
</dbReference>
<dbReference type="GO" id="GO:0000725">
    <property type="term" value="P:recombinational repair"/>
    <property type="evidence" value="ECO:0007669"/>
    <property type="project" value="TreeGrafter"/>
</dbReference>